<dbReference type="RefSeq" id="WP_209457416.1">
    <property type="nucleotide sequence ID" value="NZ_BAAACS010000016.1"/>
</dbReference>
<feature type="transmembrane region" description="Helical" evidence="1">
    <location>
        <begin position="6"/>
        <end position="25"/>
    </location>
</feature>
<keyword evidence="1" id="KW-0472">Membrane</keyword>
<keyword evidence="1" id="KW-0812">Transmembrane</keyword>
<proteinExistence type="predicted"/>
<dbReference type="PANTHER" id="PTHR34978:SF3">
    <property type="entry name" value="SLR0241 PROTEIN"/>
    <property type="match status" value="1"/>
</dbReference>
<dbReference type="Pfam" id="PF05569">
    <property type="entry name" value="Peptidase_M56"/>
    <property type="match status" value="1"/>
</dbReference>
<evidence type="ECO:0000256" key="1">
    <source>
        <dbReference type="SAM" id="Phobius"/>
    </source>
</evidence>
<feature type="transmembrane region" description="Helical" evidence="1">
    <location>
        <begin position="37"/>
        <end position="61"/>
    </location>
</feature>
<feature type="domain" description="Peptidase M56" evidence="2">
    <location>
        <begin position="8"/>
        <end position="281"/>
    </location>
</feature>
<organism evidence="3 4">
    <name type="scientific">Metaclostridioides mangenotii</name>
    <dbReference type="NCBI Taxonomy" id="1540"/>
    <lineage>
        <taxon>Bacteria</taxon>
        <taxon>Bacillati</taxon>
        <taxon>Bacillota</taxon>
        <taxon>Clostridia</taxon>
        <taxon>Peptostreptococcales</taxon>
        <taxon>Peptostreptococcaceae</taxon>
        <taxon>Metaclostridioides</taxon>
    </lineage>
</organism>
<gene>
    <name evidence="3" type="ORF">J2Z43_002451</name>
</gene>
<name>A0ABS4EDN1_9FIRM</name>
<dbReference type="InterPro" id="IPR008756">
    <property type="entry name" value="Peptidase_M56"/>
</dbReference>
<evidence type="ECO:0000313" key="4">
    <source>
        <dbReference type="Proteomes" id="UP000767291"/>
    </source>
</evidence>
<dbReference type="EMBL" id="JAGGJX010000006">
    <property type="protein sequence ID" value="MBP1856049.1"/>
    <property type="molecule type" value="Genomic_DNA"/>
</dbReference>
<keyword evidence="4" id="KW-1185">Reference proteome</keyword>
<dbReference type="Proteomes" id="UP000767291">
    <property type="component" value="Unassembled WGS sequence"/>
</dbReference>
<accession>A0ABS4EDN1</accession>
<feature type="transmembrane region" description="Helical" evidence="1">
    <location>
        <begin position="90"/>
        <end position="108"/>
    </location>
</feature>
<evidence type="ECO:0000313" key="3">
    <source>
        <dbReference type="EMBL" id="MBP1856049.1"/>
    </source>
</evidence>
<keyword evidence="1" id="KW-1133">Transmembrane helix</keyword>
<comment type="caution">
    <text evidence="3">The sequence shown here is derived from an EMBL/GenBank/DDBJ whole genome shotgun (WGS) entry which is preliminary data.</text>
</comment>
<protein>
    <submittedName>
        <fullName evidence="3">Beta-lactamase regulating signal transducer with metallopeptidase domain</fullName>
    </submittedName>
</protein>
<feature type="transmembrane region" description="Helical" evidence="1">
    <location>
        <begin position="295"/>
        <end position="314"/>
    </location>
</feature>
<reference evidence="3 4" key="1">
    <citation type="submission" date="2021-03" db="EMBL/GenBank/DDBJ databases">
        <title>Genomic Encyclopedia of Type Strains, Phase IV (KMG-IV): sequencing the most valuable type-strain genomes for metagenomic binning, comparative biology and taxonomic classification.</title>
        <authorList>
            <person name="Goeker M."/>
        </authorList>
    </citation>
    <scope>NUCLEOTIDE SEQUENCE [LARGE SCALE GENOMIC DNA]</scope>
    <source>
        <strain evidence="3 4">DSM 1289</strain>
    </source>
</reference>
<dbReference type="InterPro" id="IPR052173">
    <property type="entry name" value="Beta-lactam_resp_regulator"/>
</dbReference>
<evidence type="ECO:0000259" key="2">
    <source>
        <dbReference type="Pfam" id="PF05569"/>
    </source>
</evidence>
<dbReference type="PANTHER" id="PTHR34978">
    <property type="entry name" value="POSSIBLE SENSOR-TRANSDUCER PROTEIN BLAR"/>
    <property type="match status" value="1"/>
</dbReference>
<dbReference type="CDD" id="cd07341">
    <property type="entry name" value="M56_BlaR1_MecR1_like"/>
    <property type="match status" value="1"/>
</dbReference>
<sequence>MSYIVMDVFKTSIYISIPIILIHLLKNKTLSKYTHKLNYMICILIALRMLFIFSIDIYLPIEIFNKRSNNLDSIAYIYESSTNLETFLNLIFYVWIIGTIFVLISNMYKQIMFYKKMKNIKYKIEDEYIINTLEKEKQDLNIKRNINMFKVNGLSSPALIGFINHKIIIPNKDYNQEEIKWILRHELIHFIRKDNLLKLLLMIASAIHWFNPLVKILNKYFKEQCELSCDEKVVEKFSIEEVKSYALVLVNSLRYKNTLKSTFCSSQFNNDEIKLIKSRVEKILDSNRYKNGTSISIFIVMIAVISMFSISTITKQNIVYASESVVSTDFKSIEEEFVNHIMSRLTEEEKKQVKIGRDEDNYPIIFVGDSKSFSINKSFEKESK</sequence>